<accession>A0ABP1FPJ2</accession>
<proteinExistence type="inferred from homology"/>
<comment type="similarity">
    <text evidence="1">Belongs to the cytochrome P450 family.</text>
</comment>
<dbReference type="InterPro" id="IPR036396">
    <property type="entry name" value="Cyt_P450_sf"/>
</dbReference>
<gene>
    <name evidence="2" type="primary">g4112</name>
    <name evidence="2" type="ORF">VP750_LOCUS3510</name>
</gene>
<name>A0ABP1FPJ2_9CHLO</name>
<comment type="caution">
    <text evidence="2">The sequence shown here is derived from an EMBL/GenBank/DDBJ whole genome shotgun (WGS) entry which is preliminary data.</text>
</comment>
<dbReference type="EMBL" id="CAXHTA020000005">
    <property type="protein sequence ID" value="CAL5221851.1"/>
    <property type="molecule type" value="Genomic_DNA"/>
</dbReference>
<dbReference type="Pfam" id="PF00067">
    <property type="entry name" value="p450"/>
    <property type="match status" value="2"/>
</dbReference>
<evidence type="ECO:0000256" key="1">
    <source>
        <dbReference type="ARBA" id="ARBA00010617"/>
    </source>
</evidence>
<sequence length="572" mass="63872">MLDMLTYFKWPSLLQLFSCLGLFVLFKLLLNLTEWLRVHYIVNTKVPKGPPVEGVIQGNLGQCTRPDFHRVHEEWTNLYGGIFAWRVLHIHGVVITDPHLIAEVLQSKEFEKDVRTYRTLDSMFGDKGHQSILTAPTSSVGWKSIRKGVMPAFSPQNIRHGFRHVVDINQRLVEMLTRSGADKAVDMDELLKREALDVIGQIGFGYGMGAVAEAENSQAHAGHSLEVADAAGTEVERRWNEPYRKYKVWNKSVRQGKADQGKYHKLMRKLLVDVKRRAAAGKLLSSSVAGHLLNIRDPRSGELLDDERLLPEVATFFFAGEDTTSHTGSWTLYCVSQNPHIETKIIQELDSLGLLATESRPKPRELQYEDLSKLTYLNLVIKESERMYPVAGGTVRMPKKDVVVGGQHVIPKDVTVFLPMHAIHNSWRNFEEPDKFLPERWLAPGADYARPLKGGELACTSGNIAIGHGEPRQNGLSEEKHASAKLLPSPRSSDIKARRFLAFMEGPRSCAGQALAVMNLTAMLAMLYGSFTFRLADEMGGPAGVRAAEHLSITMSCDKGMKMQVIPRVSSG</sequence>
<dbReference type="InterPro" id="IPR050121">
    <property type="entry name" value="Cytochrome_P450_monoxygenase"/>
</dbReference>
<dbReference type="PRINTS" id="PR00463">
    <property type="entry name" value="EP450I"/>
</dbReference>
<evidence type="ECO:0000313" key="3">
    <source>
        <dbReference type="Proteomes" id="UP001497392"/>
    </source>
</evidence>
<dbReference type="PANTHER" id="PTHR24305">
    <property type="entry name" value="CYTOCHROME P450"/>
    <property type="match status" value="1"/>
</dbReference>
<dbReference type="Proteomes" id="UP001497392">
    <property type="component" value="Unassembled WGS sequence"/>
</dbReference>
<dbReference type="InterPro" id="IPR002401">
    <property type="entry name" value="Cyt_P450_E_grp-I"/>
</dbReference>
<dbReference type="PRINTS" id="PR00385">
    <property type="entry name" value="P450"/>
</dbReference>
<dbReference type="Gene3D" id="1.10.630.10">
    <property type="entry name" value="Cytochrome P450"/>
    <property type="match status" value="1"/>
</dbReference>
<reference evidence="2 3" key="1">
    <citation type="submission" date="2024-06" db="EMBL/GenBank/DDBJ databases">
        <authorList>
            <person name="Kraege A."/>
            <person name="Thomma B."/>
        </authorList>
    </citation>
    <scope>NUCLEOTIDE SEQUENCE [LARGE SCALE GENOMIC DNA]</scope>
</reference>
<keyword evidence="3" id="KW-1185">Reference proteome</keyword>
<evidence type="ECO:0000313" key="2">
    <source>
        <dbReference type="EMBL" id="CAL5221851.1"/>
    </source>
</evidence>
<dbReference type="SUPFAM" id="SSF48264">
    <property type="entry name" value="Cytochrome P450"/>
    <property type="match status" value="1"/>
</dbReference>
<protein>
    <submittedName>
        <fullName evidence="2">G4112 protein</fullName>
    </submittedName>
</protein>
<dbReference type="InterPro" id="IPR001128">
    <property type="entry name" value="Cyt_P450"/>
</dbReference>
<organism evidence="2 3">
    <name type="scientific">Coccomyxa viridis</name>
    <dbReference type="NCBI Taxonomy" id="1274662"/>
    <lineage>
        <taxon>Eukaryota</taxon>
        <taxon>Viridiplantae</taxon>
        <taxon>Chlorophyta</taxon>
        <taxon>core chlorophytes</taxon>
        <taxon>Trebouxiophyceae</taxon>
        <taxon>Trebouxiophyceae incertae sedis</taxon>
        <taxon>Coccomyxaceae</taxon>
        <taxon>Coccomyxa</taxon>
    </lineage>
</organism>
<dbReference type="PANTHER" id="PTHR24305:SF166">
    <property type="entry name" value="CYTOCHROME P450 12A4, MITOCHONDRIAL-RELATED"/>
    <property type="match status" value="1"/>
</dbReference>